<feature type="compositionally biased region" description="Low complexity" evidence="7">
    <location>
        <begin position="373"/>
        <end position="382"/>
    </location>
</feature>
<dbReference type="PANTHER" id="PTHR15528">
    <property type="entry name" value="PEROXISOME PROLIFERATOR ACTIVATED RECEPTOR GAMMA COACTIVATOR 1 PGC-1 -RELATED"/>
    <property type="match status" value="1"/>
</dbReference>
<dbReference type="SUPFAM" id="SSF50978">
    <property type="entry name" value="WD40 repeat-like"/>
    <property type="match status" value="1"/>
</dbReference>
<evidence type="ECO:0000256" key="3">
    <source>
        <dbReference type="ARBA" id="ARBA00022884"/>
    </source>
</evidence>
<keyword evidence="2" id="KW-0597">Phosphoprotein</keyword>
<evidence type="ECO:0000313" key="8">
    <source>
        <dbReference type="EMBL" id="KAL0634011.1"/>
    </source>
</evidence>
<dbReference type="InterPro" id="IPR015943">
    <property type="entry name" value="WD40/YVTN_repeat-like_dom_sf"/>
</dbReference>
<evidence type="ECO:0008006" key="10">
    <source>
        <dbReference type="Google" id="ProtNLM"/>
    </source>
</evidence>
<keyword evidence="9" id="KW-1185">Reference proteome</keyword>
<proteinExistence type="predicted"/>
<feature type="region of interest" description="Disordered" evidence="7">
    <location>
        <begin position="1"/>
        <end position="29"/>
    </location>
</feature>
<name>A0ABR3GDF7_9PEZI</name>
<dbReference type="EMBL" id="JBBBZM010000107">
    <property type="protein sequence ID" value="KAL0634011.1"/>
    <property type="molecule type" value="Genomic_DNA"/>
</dbReference>
<keyword evidence="3" id="KW-0694">RNA-binding</keyword>
<evidence type="ECO:0000256" key="2">
    <source>
        <dbReference type="ARBA" id="ARBA00022553"/>
    </source>
</evidence>
<dbReference type="InterPro" id="IPR001680">
    <property type="entry name" value="WD40_rpt"/>
</dbReference>
<comment type="subcellular location">
    <subcellularLocation>
        <location evidence="1">Nucleus</location>
    </subcellularLocation>
</comment>
<feature type="region of interest" description="Disordered" evidence="7">
    <location>
        <begin position="367"/>
        <end position="437"/>
    </location>
</feature>
<dbReference type="PANTHER" id="PTHR15528:SF11">
    <property type="entry name" value="FI18188P1"/>
    <property type="match status" value="1"/>
</dbReference>
<protein>
    <recommendedName>
        <fullName evidence="10">WD40 repeat-like protein</fullName>
    </recommendedName>
</protein>
<evidence type="ECO:0000256" key="6">
    <source>
        <dbReference type="ARBA" id="ARBA00023242"/>
    </source>
</evidence>
<reference evidence="8 9" key="1">
    <citation type="submission" date="2024-02" db="EMBL/GenBank/DDBJ databases">
        <title>Discinaceae phylogenomics.</title>
        <authorList>
            <person name="Dirks A.C."/>
            <person name="James T.Y."/>
        </authorList>
    </citation>
    <scope>NUCLEOTIDE SEQUENCE [LARGE SCALE GENOMIC DNA]</scope>
    <source>
        <strain evidence="8 9">ACD0624</strain>
    </source>
</reference>
<feature type="compositionally biased region" description="Low complexity" evidence="7">
    <location>
        <begin position="1"/>
        <end position="16"/>
    </location>
</feature>
<evidence type="ECO:0000313" key="9">
    <source>
        <dbReference type="Proteomes" id="UP001447188"/>
    </source>
</evidence>
<dbReference type="Gene3D" id="2.130.10.10">
    <property type="entry name" value="YVTN repeat-like/Quinoprotein amine dehydrogenase"/>
    <property type="match status" value="1"/>
</dbReference>
<sequence>MNPRSRSGSVSSAQSAPLPSPMSFRSVGGSRSNGLGPCGATSHLFLFAQGTSILCLQYESLAVEKRFEGHLDDVTIISVDNNSDEGEGKVVTVDISKQAIVWDTRTGREIARYSSFEGLRSAAWMKNGNLAFGGYANGSILVAALSPAFTILHTLTTTSLQPSPITALAWHASSSRQKSDMLATQTRDGDLRVWSVPKSLDSDEPARVVRILKKPDSNRRGDNWMGWSRNGRIVQYSDGETTIWDVRTKKVAWEKVPTLQNVFGIAVYGPKGVLFTLGDDSTIQQFALYPPTLLANVQHLSALPPPSPPVSVEERQLEQEYHDAFHHSEEEDYLTATMSPLGRIAHELEQLEKMEYDQGGLGISNVPAPRAASISSRSSSGSVNKGHQHNISTSSSKGTRRSSGDHSELSQPTTVSTGRKASVGALASPARLPHPLRQEIYRSPEDEKAASPIGEGDLFANLRARTSSVTYESPRLGSPTGHLTEDDHRKEMLYCIFGWRGDIEHLIQDQLDSVDSRSMDAVMLRMWLGDLDQNSLSVLLGADFMVSGDWMFLALSAMGRLFSSLPIWGVAKNRGIMLSALLLCVCYNEVT</sequence>
<dbReference type="InterPro" id="IPR036322">
    <property type="entry name" value="WD40_repeat_dom_sf"/>
</dbReference>
<gene>
    <name evidence="8" type="ORF">Q9L58_007112</name>
</gene>
<comment type="caution">
    <text evidence="8">The sequence shown here is derived from an EMBL/GenBank/DDBJ whole genome shotgun (WGS) entry which is preliminary data.</text>
</comment>
<dbReference type="InterPro" id="IPR034605">
    <property type="entry name" value="PGC-1"/>
</dbReference>
<dbReference type="Proteomes" id="UP001447188">
    <property type="component" value="Unassembled WGS sequence"/>
</dbReference>
<accession>A0ABR3GDF7</accession>
<feature type="compositionally biased region" description="Polar residues" evidence="7">
    <location>
        <begin position="409"/>
        <end position="419"/>
    </location>
</feature>
<keyword evidence="5" id="KW-0804">Transcription</keyword>
<organism evidence="8 9">
    <name type="scientific">Discina gigas</name>
    <dbReference type="NCBI Taxonomy" id="1032678"/>
    <lineage>
        <taxon>Eukaryota</taxon>
        <taxon>Fungi</taxon>
        <taxon>Dikarya</taxon>
        <taxon>Ascomycota</taxon>
        <taxon>Pezizomycotina</taxon>
        <taxon>Pezizomycetes</taxon>
        <taxon>Pezizales</taxon>
        <taxon>Discinaceae</taxon>
        <taxon>Discina</taxon>
    </lineage>
</organism>
<keyword evidence="6" id="KW-0539">Nucleus</keyword>
<dbReference type="SMART" id="SM00320">
    <property type="entry name" value="WD40"/>
    <property type="match status" value="3"/>
</dbReference>
<evidence type="ECO:0000256" key="4">
    <source>
        <dbReference type="ARBA" id="ARBA00023015"/>
    </source>
</evidence>
<keyword evidence="4" id="KW-0805">Transcription regulation</keyword>
<evidence type="ECO:0000256" key="5">
    <source>
        <dbReference type="ARBA" id="ARBA00023163"/>
    </source>
</evidence>
<evidence type="ECO:0000256" key="7">
    <source>
        <dbReference type="SAM" id="MobiDB-lite"/>
    </source>
</evidence>
<evidence type="ECO:0000256" key="1">
    <source>
        <dbReference type="ARBA" id="ARBA00004123"/>
    </source>
</evidence>